<keyword evidence="2 5" id="KW-0689">Ribosomal protein</keyword>
<accession>A0A9D1PXF6</accession>
<dbReference type="SUPFAM" id="SSF46561">
    <property type="entry name" value="Ribosomal protein L29 (L29p)"/>
    <property type="match status" value="1"/>
</dbReference>
<evidence type="ECO:0000313" key="6">
    <source>
        <dbReference type="EMBL" id="HIW00328.1"/>
    </source>
</evidence>
<dbReference type="GO" id="GO:0022625">
    <property type="term" value="C:cytosolic large ribosomal subunit"/>
    <property type="evidence" value="ECO:0007669"/>
    <property type="project" value="TreeGrafter"/>
</dbReference>
<proteinExistence type="inferred from homology"/>
<protein>
    <recommendedName>
        <fullName evidence="4 5">Large ribosomal subunit protein uL29</fullName>
    </recommendedName>
</protein>
<comment type="caution">
    <text evidence="6">The sequence shown here is derived from an EMBL/GenBank/DDBJ whole genome shotgun (WGS) entry which is preliminary data.</text>
</comment>
<evidence type="ECO:0000256" key="1">
    <source>
        <dbReference type="ARBA" id="ARBA00009254"/>
    </source>
</evidence>
<dbReference type="EMBL" id="DXHV01000043">
    <property type="protein sequence ID" value="HIW00328.1"/>
    <property type="molecule type" value="Genomic_DNA"/>
</dbReference>
<dbReference type="AlphaFoldDB" id="A0A9D1PXF6"/>
<dbReference type="GO" id="GO:0006412">
    <property type="term" value="P:translation"/>
    <property type="evidence" value="ECO:0007669"/>
    <property type="project" value="UniProtKB-UniRule"/>
</dbReference>
<dbReference type="GO" id="GO:0003735">
    <property type="term" value="F:structural constituent of ribosome"/>
    <property type="evidence" value="ECO:0007669"/>
    <property type="project" value="InterPro"/>
</dbReference>
<dbReference type="Proteomes" id="UP000886752">
    <property type="component" value="Unassembled WGS sequence"/>
</dbReference>
<evidence type="ECO:0000256" key="4">
    <source>
        <dbReference type="ARBA" id="ARBA00035204"/>
    </source>
</evidence>
<gene>
    <name evidence="5 6" type="primary">rpmC</name>
    <name evidence="6" type="ORF">H9894_03975</name>
</gene>
<keyword evidence="3 5" id="KW-0687">Ribonucleoprotein</keyword>
<dbReference type="Gene3D" id="1.10.287.310">
    <property type="match status" value="1"/>
</dbReference>
<organism evidence="6 7">
    <name type="scientific">Candidatus Desulfovibrio intestinipullorum</name>
    <dbReference type="NCBI Taxonomy" id="2838536"/>
    <lineage>
        <taxon>Bacteria</taxon>
        <taxon>Pseudomonadati</taxon>
        <taxon>Thermodesulfobacteriota</taxon>
        <taxon>Desulfovibrionia</taxon>
        <taxon>Desulfovibrionales</taxon>
        <taxon>Desulfovibrionaceae</taxon>
        <taxon>Desulfovibrio</taxon>
    </lineage>
</organism>
<dbReference type="HAMAP" id="MF_00374">
    <property type="entry name" value="Ribosomal_uL29"/>
    <property type="match status" value="1"/>
</dbReference>
<dbReference type="PANTHER" id="PTHR10916:SF0">
    <property type="entry name" value="LARGE RIBOSOMAL SUBUNIT PROTEIN UL29C"/>
    <property type="match status" value="1"/>
</dbReference>
<name>A0A9D1PXF6_9BACT</name>
<sequence length="79" mass="8971">MADRKKANNRETAAELRNLTVQELTEKLSEQRTELLHARFKVATAQLAQVSELKAMRKQVARISTILKEKAREDIHAGS</sequence>
<dbReference type="InterPro" id="IPR050063">
    <property type="entry name" value="Ribosomal_protein_uL29"/>
</dbReference>
<dbReference type="Pfam" id="PF00831">
    <property type="entry name" value="Ribosomal_L29"/>
    <property type="match status" value="1"/>
</dbReference>
<evidence type="ECO:0000256" key="2">
    <source>
        <dbReference type="ARBA" id="ARBA00022980"/>
    </source>
</evidence>
<evidence type="ECO:0000256" key="3">
    <source>
        <dbReference type="ARBA" id="ARBA00023274"/>
    </source>
</evidence>
<dbReference type="CDD" id="cd00427">
    <property type="entry name" value="Ribosomal_L29_HIP"/>
    <property type="match status" value="1"/>
</dbReference>
<dbReference type="PANTHER" id="PTHR10916">
    <property type="entry name" value="60S RIBOSOMAL PROTEIN L35/50S RIBOSOMAL PROTEIN L29"/>
    <property type="match status" value="1"/>
</dbReference>
<dbReference type="NCBIfam" id="TIGR00012">
    <property type="entry name" value="L29"/>
    <property type="match status" value="1"/>
</dbReference>
<evidence type="ECO:0000313" key="7">
    <source>
        <dbReference type="Proteomes" id="UP000886752"/>
    </source>
</evidence>
<reference evidence="6" key="2">
    <citation type="submission" date="2021-04" db="EMBL/GenBank/DDBJ databases">
        <authorList>
            <person name="Gilroy R."/>
        </authorList>
    </citation>
    <scope>NUCLEOTIDE SEQUENCE</scope>
    <source>
        <strain evidence="6">ChiHecec2B26-446</strain>
    </source>
</reference>
<evidence type="ECO:0000256" key="5">
    <source>
        <dbReference type="HAMAP-Rule" id="MF_00374"/>
    </source>
</evidence>
<dbReference type="InterPro" id="IPR036049">
    <property type="entry name" value="Ribosomal_uL29_sf"/>
</dbReference>
<comment type="similarity">
    <text evidence="1 5">Belongs to the universal ribosomal protein uL29 family.</text>
</comment>
<reference evidence="6" key="1">
    <citation type="journal article" date="2021" name="PeerJ">
        <title>Extensive microbial diversity within the chicken gut microbiome revealed by metagenomics and culture.</title>
        <authorList>
            <person name="Gilroy R."/>
            <person name="Ravi A."/>
            <person name="Getino M."/>
            <person name="Pursley I."/>
            <person name="Horton D.L."/>
            <person name="Alikhan N.F."/>
            <person name="Baker D."/>
            <person name="Gharbi K."/>
            <person name="Hall N."/>
            <person name="Watson M."/>
            <person name="Adriaenssens E.M."/>
            <person name="Foster-Nyarko E."/>
            <person name="Jarju S."/>
            <person name="Secka A."/>
            <person name="Antonio M."/>
            <person name="Oren A."/>
            <person name="Chaudhuri R.R."/>
            <person name="La Ragione R."/>
            <person name="Hildebrand F."/>
            <person name="Pallen M.J."/>
        </authorList>
    </citation>
    <scope>NUCLEOTIDE SEQUENCE</scope>
    <source>
        <strain evidence="6">ChiHecec2B26-446</strain>
    </source>
</reference>
<dbReference type="InterPro" id="IPR001854">
    <property type="entry name" value="Ribosomal_uL29"/>
</dbReference>